<dbReference type="EC" id="1.6.5.-" evidence="6"/>
<dbReference type="InterPro" id="IPR023048">
    <property type="entry name" value="NADH:quinone_OxRdtase_FMN_depd"/>
</dbReference>
<gene>
    <name evidence="6" type="primary">azoR</name>
    <name evidence="8" type="ORF">HW532_15490</name>
</gene>
<evidence type="ECO:0000256" key="4">
    <source>
        <dbReference type="ARBA" id="ARBA00023027"/>
    </source>
</evidence>
<evidence type="ECO:0000256" key="3">
    <source>
        <dbReference type="ARBA" id="ARBA00023002"/>
    </source>
</evidence>
<dbReference type="AlphaFoldDB" id="A0A7S8C5V7"/>
<dbReference type="Pfam" id="PF02525">
    <property type="entry name" value="Flavodoxin_2"/>
    <property type="match status" value="1"/>
</dbReference>
<evidence type="ECO:0000259" key="7">
    <source>
        <dbReference type="Pfam" id="PF02525"/>
    </source>
</evidence>
<dbReference type="PANTHER" id="PTHR43741:SF4">
    <property type="entry name" value="FMN-DEPENDENT NADH:QUINONE OXIDOREDUCTASE"/>
    <property type="match status" value="1"/>
</dbReference>
<evidence type="ECO:0000256" key="2">
    <source>
        <dbReference type="ARBA" id="ARBA00022643"/>
    </source>
</evidence>
<accession>A0A7S8C5V7</accession>
<dbReference type="Proteomes" id="UP000593594">
    <property type="component" value="Chromosome"/>
</dbReference>
<dbReference type="HAMAP" id="MF_01216">
    <property type="entry name" value="Azoreductase_type1"/>
    <property type="match status" value="1"/>
</dbReference>
<evidence type="ECO:0000313" key="9">
    <source>
        <dbReference type="Proteomes" id="UP000593594"/>
    </source>
</evidence>
<keyword evidence="1 6" id="KW-0285">Flavoprotein</keyword>
<comment type="function">
    <text evidence="6">Also exhibits azoreductase activity. Catalyzes the reductive cleavage of the azo bond in aromatic azo compounds to the corresponding amines.</text>
</comment>
<dbReference type="GO" id="GO:0009055">
    <property type="term" value="F:electron transfer activity"/>
    <property type="evidence" value="ECO:0007669"/>
    <property type="project" value="UniProtKB-UniRule"/>
</dbReference>
<comment type="subunit">
    <text evidence="6">Homodimer.</text>
</comment>
<dbReference type="InterPro" id="IPR050104">
    <property type="entry name" value="FMN-dep_NADH:Q_OxRdtase_AzoR1"/>
</dbReference>
<evidence type="ECO:0000256" key="6">
    <source>
        <dbReference type="HAMAP-Rule" id="MF_01216"/>
    </source>
</evidence>
<comment type="catalytic activity">
    <reaction evidence="6">
        <text>2 a quinone + NADH + H(+) = 2 a 1,4-benzosemiquinone + NAD(+)</text>
        <dbReference type="Rhea" id="RHEA:65952"/>
        <dbReference type="ChEBI" id="CHEBI:15378"/>
        <dbReference type="ChEBI" id="CHEBI:57540"/>
        <dbReference type="ChEBI" id="CHEBI:57945"/>
        <dbReference type="ChEBI" id="CHEBI:132124"/>
        <dbReference type="ChEBI" id="CHEBI:134225"/>
    </reaction>
</comment>
<dbReference type="InterPro" id="IPR029039">
    <property type="entry name" value="Flavoprotein-like_sf"/>
</dbReference>
<dbReference type="KEGG" id="kmn:HW532_15490"/>
<dbReference type="SUPFAM" id="SSF52218">
    <property type="entry name" value="Flavoproteins"/>
    <property type="match status" value="1"/>
</dbReference>
<dbReference type="PANTHER" id="PTHR43741">
    <property type="entry name" value="FMN-DEPENDENT NADH-AZOREDUCTASE 1"/>
    <property type="match status" value="1"/>
</dbReference>
<reference evidence="8 9" key="1">
    <citation type="submission" date="2020-06" db="EMBL/GenBank/DDBJ databases">
        <title>Genome sequence of 2 isolates from Red Sea Mangroves.</title>
        <authorList>
            <person name="Sefrji F."/>
            <person name="Michoud G."/>
            <person name="Merlino G."/>
            <person name="Daffonchio D."/>
        </authorList>
    </citation>
    <scope>NUCLEOTIDE SEQUENCE [LARGE SCALE GENOMIC DNA]</scope>
    <source>
        <strain evidence="8 9">R1DC25</strain>
    </source>
</reference>
<dbReference type="GO" id="GO:0010181">
    <property type="term" value="F:FMN binding"/>
    <property type="evidence" value="ECO:0007669"/>
    <property type="project" value="UniProtKB-UniRule"/>
</dbReference>
<comment type="function">
    <text evidence="6">Quinone reductase that provides resistance to thiol-specific stress caused by electrophilic quinones.</text>
</comment>
<keyword evidence="4 6" id="KW-0520">NAD</keyword>
<feature type="binding site" evidence="6">
    <location>
        <begin position="16"/>
        <end position="18"/>
    </location>
    <ligand>
        <name>FMN</name>
        <dbReference type="ChEBI" id="CHEBI:58210"/>
    </ligand>
</feature>
<organism evidence="8 9">
    <name type="scientific">Kaustia mangrovi</name>
    <dbReference type="NCBI Taxonomy" id="2593653"/>
    <lineage>
        <taxon>Bacteria</taxon>
        <taxon>Pseudomonadati</taxon>
        <taxon>Pseudomonadota</taxon>
        <taxon>Alphaproteobacteria</taxon>
        <taxon>Hyphomicrobiales</taxon>
        <taxon>Parvibaculaceae</taxon>
        <taxon>Kaustia</taxon>
    </lineage>
</organism>
<dbReference type="Gene3D" id="3.40.50.360">
    <property type="match status" value="1"/>
</dbReference>
<comment type="similarity">
    <text evidence="6">Belongs to the azoreductase type 1 family.</text>
</comment>
<dbReference type="EC" id="1.7.1.17" evidence="6"/>
<keyword evidence="2 6" id="KW-0288">FMN</keyword>
<evidence type="ECO:0000256" key="5">
    <source>
        <dbReference type="ARBA" id="ARBA00048542"/>
    </source>
</evidence>
<name>A0A7S8C5V7_9HYPH</name>
<keyword evidence="9" id="KW-1185">Reference proteome</keyword>
<dbReference type="EMBL" id="CP058214">
    <property type="protein sequence ID" value="QPC43970.1"/>
    <property type="molecule type" value="Genomic_DNA"/>
</dbReference>
<comment type="cofactor">
    <cofactor evidence="6">
        <name>FMN</name>
        <dbReference type="ChEBI" id="CHEBI:58210"/>
    </cofactor>
    <text evidence="6">Binds 1 FMN per subunit.</text>
</comment>
<evidence type="ECO:0000313" key="8">
    <source>
        <dbReference type="EMBL" id="QPC43970.1"/>
    </source>
</evidence>
<evidence type="ECO:0000256" key="1">
    <source>
        <dbReference type="ARBA" id="ARBA00022630"/>
    </source>
</evidence>
<keyword evidence="3 6" id="KW-0560">Oxidoreductase</keyword>
<protein>
    <recommendedName>
        <fullName evidence="6">FMN dependent NADH:quinone oxidoreductase</fullName>
        <ecNumber evidence="6">1.6.5.-</ecNumber>
    </recommendedName>
    <alternativeName>
        <fullName evidence="6">Azo-dye reductase</fullName>
    </alternativeName>
    <alternativeName>
        <fullName evidence="6">FMN-dependent NADH-azo compound oxidoreductase</fullName>
    </alternativeName>
    <alternativeName>
        <fullName evidence="6">FMN-dependent NADH-azoreductase</fullName>
        <ecNumber evidence="6">1.7.1.17</ecNumber>
    </alternativeName>
</protein>
<feature type="binding site" evidence="6">
    <location>
        <position position="10"/>
    </location>
    <ligand>
        <name>FMN</name>
        <dbReference type="ChEBI" id="CHEBI:58210"/>
    </ligand>
</feature>
<sequence>MSSILLVTSSPRGDTSLSTEVARELADRLAAGDPGSTIVHRDLAADPLPHVDADFAAGIYTPAEDRTPEQSHAVARSDRMVDELLAADTVIVATGMINFSVSSALKSWIDHVARAGRTFRYGETGPEGLAAGRKVYLVVASGGVYSQGPAASFNFAEPYLRAVLGFLGMTDVETVLIEGVAMGPEAAQDAVSKARDCTEKLAAAA</sequence>
<dbReference type="GO" id="GO:0016655">
    <property type="term" value="F:oxidoreductase activity, acting on NAD(P)H, quinone or similar compound as acceptor"/>
    <property type="evidence" value="ECO:0007669"/>
    <property type="project" value="InterPro"/>
</dbReference>
<comment type="catalytic activity">
    <reaction evidence="5">
        <text>N,N-dimethyl-1,4-phenylenediamine + anthranilate + 2 NAD(+) = 2-(4-dimethylaminophenyl)diazenylbenzoate + 2 NADH + 2 H(+)</text>
        <dbReference type="Rhea" id="RHEA:55872"/>
        <dbReference type="ChEBI" id="CHEBI:15378"/>
        <dbReference type="ChEBI" id="CHEBI:15783"/>
        <dbReference type="ChEBI" id="CHEBI:16567"/>
        <dbReference type="ChEBI" id="CHEBI:57540"/>
        <dbReference type="ChEBI" id="CHEBI:57945"/>
        <dbReference type="ChEBI" id="CHEBI:71579"/>
        <dbReference type="EC" id="1.7.1.17"/>
    </reaction>
    <physiologicalReaction direction="right-to-left" evidence="5">
        <dbReference type="Rhea" id="RHEA:55874"/>
    </physiologicalReaction>
</comment>
<dbReference type="GO" id="GO:0016652">
    <property type="term" value="F:oxidoreductase activity, acting on NAD(P)H as acceptor"/>
    <property type="evidence" value="ECO:0007669"/>
    <property type="project" value="UniProtKB-UniRule"/>
</dbReference>
<dbReference type="InterPro" id="IPR003680">
    <property type="entry name" value="Flavodoxin_fold"/>
</dbReference>
<comment type="caution">
    <text evidence="6">Lacks conserved residue(s) required for the propagation of feature annotation.</text>
</comment>
<dbReference type="RefSeq" id="WP_213161331.1">
    <property type="nucleotide sequence ID" value="NZ_CP058214.1"/>
</dbReference>
<proteinExistence type="inferred from homology"/>
<feature type="domain" description="Flavodoxin-like fold" evidence="7">
    <location>
        <begin position="3"/>
        <end position="196"/>
    </location>
</feature>